<sequence length="103" mass="11737">MRNILSIEYEYTRKSSNRFAEQVKLTISGVYVNCLALQAVVERWTAINNEPSNKSSASGSLRVLMELYRVNEKYIQEVVDASRRILLIVLEGLVPGDHLKHCP</sequence>
<accession>A0A9Q3IDV0</accession>
<dbReference type="InterPro" id="IPR052780">
    <property type="entry name" value="AAA_Catabolism_Regulators"/>
</dbReference>
<dbReference type="GO" id="GO:0005634">
    <property type="term" value="C:nucleus"/>
    <property type="evidence" value="ECO:0007669"/>
    <property type="project" value="TreeGrafter"/>
</dbReference>
<evidence type="ECO:0000313" key="2">
    <source>
        <dbReference type="Proteomes" id="UP000765509"/>
    </source>
</evidence>
<keyword evidence="2" id="KW-1185">Reference proteome</keyword>
<evidence type="ECO:0000313" key="1">
    <source>
        <dbReference type="EMBL" id="MBW0537863.1"/>
    </source>
</evidence>
<dbReference type="Proteomes" id="UP000765509">
    <property type="component" value="Unassembled WGS sequence"/>
</dbReference>
<organism evidence="1 2">
    <name type="scientific">Austropuccinia psidii MF-1</name>
    <dbReference type="NCBI Taxonomy" id="1389203"/>
    <lineage>
        <taxon>Eukaryota</taxon>
        <taxon>Fungi</taxon>
        <taxon>Dikarya</taxon>
        <taxon>Basidiomycota</taxon>
        <taxon>Pucciniomycotina</taxon>
        <taxon>Pucciniomycetes</taxon>
        <taxon>Pucciniales</taxon>
        <taxon>Sphaerophragmiaceae</taxon>
        <taxon>Austropuccinia</taxon>
    </lineage>
</organism>
<dbReference type="AlphaFoldDB" id="A0A9Q3IDV0"/>
<dbReference type="PANTHER" id="PTHR31644">
    <property type="entry name" value="TRANSCRIPTIONAL ACTIVATOR ARO80-RELATED"/>
    <property type="match status" value="1"/>
</dbReference>
<comment type="caution">
    <text evidence="1">The sequence shown here is derived from an EMBL/GenBank/DDBJ whole genome shotgun (WGS) entry which is preliminary data.</text>
</comment>
<dbReference type="PANTHER" id="PTHR31644:SF2">
    <property type="entry name" value="TRANSCRIPTIONAL ACTIVATOR ARO80-RELATED"/>
    <property type="match status" value="1"/>
</dbReference>
<dbReference type="EMBL" id="AVOT02042465">
    <property type="protein sequence ID" value="MBW0537863.1"/>
    <property type="molecule type" value="Genomic_DNA"/>
</dbReference>
<gene>
    <name evidence="1" type="ORF">O181_077578</name>
</gene>
<reference evidence="1" key="1">
    <citation type="submission" date="2021-03" db="EMBL/GenBank/DDBJ databases">
        <title>Draft genome sequence of rust myrtle Austropuccinia psidii MF-1, a brazilian biotype.</title>
        <authorList>
            <person name="Quecine M.C."/>
            <person name="Pachon D.M.R."/>
            <person name="Bonatelli M.L."/>
            <person name="Correr F.H."/>
            <person name="Franceschini L.M."/>
            <person name="Leite T.F."/>
            <person name="Margarido G.R.A."/>
            <person name="Almeida C.A."/>
            <person name="Ferrarezi J.A."/>
            <person name="Labate C.A."/>
        </authorList>
    </citation>
    <scope>NUCLEOTIDE SEQUENCE</scope>
    <source>
        <strain evidence="1">MF-1</strain>
    </source>
</reference>
<dbReference type="GO" id="GO:0000981">
    <property type="term" value="F:DNA-binding transcription factor activity, RNA polymerase II-specific"/>
    <property type="evidence" value="ECO:0007669"/>
    <property type="project" value="TreeGrafter"/>
</dbReference>
<name>A0A9Q3IDV0_9BASI</name>
<proteinExistence type="predicted"/>
<protein>
    <submittedName>
        <fullName evidence="1">Uncharacterized protein</fullName>
    </submittedName>
</protein>
<feature type="non-terminal residue" evidence="1">
    <location>
        <position position="103"/>
    </location>
</feature>
<dbReference type="GO" id="GO:0045944">
    <property type="term" value="P:positive regulation of transcription by RNA polymerase II"/>
    <property type="evidence" value="ECO:0007669"/>
    <property type="project" value="TreeGrafter"/>
</dbReference>
<dbReference type="OrthoDB" id="2262349at2759"/>
<dbReference type="GO" id="GO:0009074">
    <property type="term" value="P:aromatic amino acid family catabolic process"/>
    <property type="evidence" value="ECO:0007669"/>
    <property type="project" value="TreeGrafter"/>
</dbReference>